<dbReference type="EMBL" id="CP014692">
    <property type="protein sequence ID" value="AQS83971.1"/>
    <property type="molecule type" value="Genomic_DNA"/>
</dbReference>
<accession>A0A1U9KDT6</accession>
<sequence length="110" mass="11789">MARTREEQLTQFKIVIRGLLADPVPSAKAAVGCVAKAFIEEAEQRGYERARAECAELCSGIGQTYRELSASGEIEATRKMHIGAFRCAQAIGDGETPRSAIDAAMKGDGE</sequence>
<keyword evidence="2" id="KW-1185">Reference proteome</keyword>
<gene>
    <name evidence="1" type="ORF">A0U92_03425</name>
</gene>
<dbReference type="KEGG" id="aace:A0U92_03425"/>
<proteinExistence type="predicted"/>
<dbReference type="STRING" id="435.A0U92_03425"/>
<dbReference type="Proteomes" id="UP000188937">
    <property type="component" value="Chromosome"/>
</dbReference>
<organism evidence="1 2">
    <name type="scientific">Acetobacter aceti</name>
    <dbReference type="NCBI Taxonomy" id="435"/>
    <lineage>
        <taxon>Bacteria</taxon>
        <taxon>Pseudomonadati</taxon>
        <taxon>Pseudomonadota</taxon>
        <taxon>Alphaproteobacteria</taxon>
        <taxon>Acetobacterales</taxon>
        <taxon>Acetobacteraceae</taxon>
        <taxon>Acetobacter</taxon>
        <taxon>Acetobacter subgen. Acetobacter</taxon>
    </lineage>
</organism>
<evidence type="ECO:0000313" key="2">
    <source>
        <dbReference type="Proteomes" id="UP000188937"/>
    </source>
</evidence>
<reference evidence="1 2" key="1">
    <citation type="submission" date="2016-03" db="EMBL/GenBank/DDBJ databases">
        <title>Acetic acid bacteria sequencing.</title>
        <authorList>
            <person name="Brandt J."/>
            <person name="Jakob F."/>
            <person name="Vogel R.F."/>
        </authorList>
    </citation>
    <scope>NUCLEOTIDE SEQUENCE [LARGE SCALE GENOMIC DNA]</scope>
    <source>
        <strain evidence="1 2">TMW2.1153</strain>
    </source>
</reference>
<dbReference type="AlphaFoldDB" id="A0A1U9KDT6"/>
<evidence type="ECO:0000313" key="1">
    <source>
        <dbReference type="EMBL" id="AQS83971.1"/>
    </source>
</evidence>
<dbReference type="RefSeq" id="WP_077812007.1">
    <property type="nucleotide sequence ID" value="NZ_CP014692.1"/>
</dbReference>
<name>A0A1U9KDT6_ACEAC</name>
<protein>
    <submittedName>
        <fullName evidence="1">Uncharacterized protein</fullName>
    </submittedName>
</protein>